<proteinExistence type="predicted"/>
<dbReference type="EMBL" id="CAESPC010000132">
    <property type="protein sequence ID" value="CAB4367179.1"/>
    <property type="molecule type" value="Genomic_DNA"/>
</dbReference>
<dbReference type="AlphaFoldDB" id="A0A6J6AED2"/>
<organism evidence="1">
    <name type="scientific">freshwater metagenome</name>
    <dbReference type="NCBI Taxonomy" id="449393"/>
    <lineage>
        <taxon>unclassified sequences</taxon>
        <taxon>metagenomes</taxon>
        <taxon>ecological metagenomes</taxon>
    </lineage>
</organism>
<sequence length="92" mass="9363">MRKMSPLEIGGDIGDMSAATKPTIVIGVTAGAARTLARTLMGLRYPEIATMTGAQKIIAAIGGAKTFGLIFGASNRSPAVASTDRTKPGSRA</sequence>
<accession>A0A6J6AED2</accession>
<reference evidence="1" key="1">
    <citation type="submission" date="2020-05" db="EMBL/GenBank/DDBJ databases">
        <authorList>
            <person name="Chiriac C."/>
            <person name="Salcher M."/>
            <person name="Ghai R."/>
            <person name="Kavagutti S V."/>
        </authorList>
    </citation>
    <scope>NUCLEOTIDE SEQUENCE</scope>
</reference>
<protein>
    <submittedName>
        <fullName evidence="1">Unannotated protein</fullName>
    </submittedName>
</protein>
<gene>
    <name evidence="1" type="ORF">UFOPK4180_00780</name>
</gene>
<evidence type="ECO:0000313" key="1">
    <source>
        <dbReference type="EMBL" id="CAB4367179.1"/>
    </source>
</evidence>
<name>A0A6J6AED2_9ZZZZ</name>